<accession>A0A9P9AFZ0</accession>
<feature type="compositionally biased region" description="Basic and acidic residues" evidence="1">
    <location>
        <begin position="25"/>
        <end position="53"/>
    </location>
</feature>
<feature type="compositionally biased region" description="Acidic residues" evidence="1">
    <location>
        <begin position="351"/>
        <end position="375"/>
    </location>
</feature>
<dbReference type="InterPro" id="IPR021836">
    <property type="entry name" value="DUF3429"/>
</dbReference>
<feature type="transmembrane region" description="Helical" evidence="2">
    <location>
        <begin position="90"/>
        <end position="112"/>
    </location>
</feature>
<dbReference type="PANTHER" id="PTHR15887">
    <property type="entry name" value="TRANSMEMBRANE PROTEIN 69"/>
    <property type="match status" value="1"/>
</dbReference>
<feature type="transmembrane region" description="Helical" evidence="2">
    <location>
        <begin position="232"/>
        <end position="250"/>
    </location>
</feature>
<evidence type="ECO:0000313" key="3">
    <source>
        <dbReference type="EMBL" id="KAH6695747.1"/>
    </source>
</evidence>
<dbReference type="EMBL" id="JAGSXJ010000002">
    <property type="protein sequence ID" value="KAH6695747.1"/>
    <property type="molecule type" value="Genomic_DNA"/>
</dbReference>
<evidence type="ECO:0000256" key="2">
    <source>
        <dbReference type="SAM" id="Phobius"/>
    </source>
</evidence>
<organism evidence="3 4">
    <name type="scientific">Plectosphaerella plurivora</name>
    <dbReference type="NCBI Taxonomy" id="936078"/>
    <lineage>
        <taxon>Eukaryota</taxon>
        <taxon>Fungi</taxon>
        <taxon>Dikarya</taxon>
        <taxon>Ascomycota</taxon>
        <taxon>Pezizomycotina</taxon>
        <taxon>Sordariomycetes</taxon>
        <taxon>Hypocreomycetidae</taxon>
        <taxon>Glomerellales</taxon>
        <taxon>Plectosphaerellaceae</taxon>
        <taxon>Plectosphaerella</taxon>
    </lineage>
</organism>
<proteinExistence type="predicted"/>
<dbReference type="OrthoDB" id="194289at2759"/>
<comment type="caution">
    <text evidence="3">The sequence shown here is derived from an EMBL/GenBank/DDBJ whole genome shotgun (WGS) entry which is preliminary data.</text>
</comment>
<keyword evidence="2" id="KW-0812">Transmembrane</keyword>
<evidence type="ECO:0008006" key="5">
    <source>
        <dbReference type="Google" id="ProtNLM"/>
    </source>
</evidence>
<keyword evidence="2" id="KW-1133">Transmembrane helix</keyword>
<evidence type="ECO:0000313" key="4">
    <source>
        <dbReference type="Proteomes" id="UP000770015"/>
    </source>
</evidence>
<keyword evidence="2" id="KW-0472">Membrane</keyword>
<sequence length="448" mass="49444">MVPRLAPRVSKAYYAGSPYDKIDTAAEKKTAQKKLESRPEEVSTESTTRKLFEPDPAGATSSGSVTDGLQHDIDIVKDTFRMEDVPKEPYVLGLAGTIPYLFTSLSTVYLSWDLNTTWPSSSAFLNHIYMNHDDAKALLALLEPVQLGYGAVIISFLGAVHWGMEYAARDTSATRTRFRYGMGVLAPVIAWPTLLMPIEMALTSQFAAFTLLYMADTNATTRGWTPTWYGRYRFILTAIVGVAIFVSLVGRAKIGYAAPRLGEGLADKMHKDLADTTTDWAKLEAEERRKNREEKEKAEQEKEKAEKKKAASKSKKGKSSEEEKGASSDSKAPKEKDESGNKKQSDKAAEGDDEGKDESENEYTKEDGEEEESNDESEKKEDDKGKGESKDKDEGKDKAKDEGKDKSKDEDKDEGKDEGKDEAKEGSTDGEKTDGEGKTQAKGKKGNK</sequence>
<dbReference type="AlphaFoldDB" id="A0A9P9AFZ0"/>
<gene>
    <name evidence="3" type="ORF">F5X68DRAFT_244559</name>
</gene>
<keyword evidence="4" id="KW-1185">Reference proteome</keyword>
<reference evidence="3" key="1">
    <citation type="journal article" date="2021" name="Nat. Commun.">
        <title>Genetic determinants of endophytism in the Arabidopsis root mycobiome.</title>
        <authorList>
            <person name="Mesny F."/>
            <person name="Miyauchi S."/>
            <person name="Thiergart T."/>
            <person name="Pickel B."/>
            <person name="Atanasova L."/>
            <person name="Karlsson M."/>
            <person name="Huettel B."/>
            <person name="Barry K.W."/>
            <person name="Haridas S."/>
            <person name="Chen C."/>
            <person name="Bauer D."/>
            <person name="Andreopoulos W."/>
            <person name="Pangilinan J."/>
            <person name="LaButti K."/>
            <person name="Riley R."/>
            <person name="Lipzen A."/>
            <person name="Clum A."/>
            <person name="Drula E."/>
            <person name="Henrissat B."/>
            <person name="Kohler A."/>
            <person name="Grigoriev I.V."/>
            <person name="Martin F.M."/>
            <person name="Hacquard S."/>
        </authorList>
    </citation>
    <scope>NUCLEOTIDE SEQUENCE</scope>
    <source>
        <strain evidence="3">MPI-SDFR-AT-0117</strain>
    </source>
</reference>
<evidence type="ECO:0000256" key="1">
    <source>
        <dbReference type="SAM" id="MobiDB-lite"/>
    </source>
</evidence>
<dbReference type="PANTHER" id="PTHR15887:SF1">
    <property type="entry name" value="TRANSMEMBRANE PROTEIN 69"/>
    <property type="match status" value="1"/>
</dbReference>
<feature type="compositionally biased region" description="Basic and acidic residues" evidence="1">
    <location>
        <begin position="318"/>
        <end position="350"/>
    </location>
</feature>
<feature type="region of interest" description="Disordered" evidence="1">
    <location>
        <begin position="25"/>
        <end position="66"/>
    </location>
</feature>
<dbReference type="Pfam" id="PF11911">
    <property type="entry name" value="DUF3429"/>
    <property type="match status" value="1"/>
</dbReference>
<protein>
    <recommendedName>
        <fullName evidence="5">Mitochondrial inner membrane protein 1 protein</fullName>
    </recommendedName>
</protein>
<feature type="transmembrane region" description="Helical" evidence="2">
    <location>
        <begin position="184"/>
        <end position="212"/>
    </location>
</feature>
<dbReference type="Proteomes" id="UP000770015">
    <property type="component" value="Unassembled WGS sequence"/>
</dbReference>
<feature type="compositionally biased region" description="Basic and acidic residues" evidence="1">
    <location>
        <begin position="376"/>
        <end position="439"/>
    </location>
</feature>
<feature type="region of interest" description="Disordered" evidence="1">
    <location>
        <begin position="286"/>
        <end position="448"/>
    </location>
</feature>
<name>A0A9P9AFZ0_9PEZI</name>
<feature type="compositionally biased region" description="Basic and acidic residues" evidence="1">
    <location>
        <begin position="286"/>
        <end position="309"/>
    </location>
</feature>
<feature type="transmembrane region" description="Helical" evidence="2">
    <location>
        <begin position="147"/>
        <end position="164"/>
    </location>
</feature>